<dbReference type="EMBL" id="KN817526">
    <property type="protein sequence ID" value="KJA26944.1"/>
    <property type="molecule type" value="Genomic_DNA"/>
</dbReference>
<dbReference type="OrthoDB" id="3193253at2759"/>
<keyword evidence="1" id="KW-1133">Transmembrane helix</keyword>
<name>A0A0D2P7J8_HYPSF</name>
<dbReference type="Pfam" id="PF20151">
    <property type="entry name" value="DUF6533"/>
    <property type="match status" value="1"/>
</dbReference>
<protein>
    <recommendedName>
        <fullName evidence="2">DUF6533 domain-containing protein</fullName>
    </recommendedName>
</protein>
<feature type="transmembrane region" description="Helical" evidence="1">
    <location>
        <begin position="99"/>
        <end position="119"/>
    </location>
</feature>
<evidence type="ECO:0000313" key="3">
    <source>
        <dbReference type="EMBL" id="KJA26944.1"/>
    </source>
</evidence>
<feature type="transmembrane region" description="Helical" evidence="1">
    <location>
        <begin position="193"/>
        <end position="214"/>
    </location>
</feature>
<feature type="transmembrane region" description="Helical" evidence="1">
    <location>
        <begin position="33"/>
        <end position="51"/>
    </location>
</feature>
<dbReference type="STRING" id="945553.A0A0D2P7J8"/>
<reference evidence="4" key="1">
    <citation type="submission" date="2014-04" db="EMBL/GenBank/DDBJ databases">
        <title>Evolutionary Origins and Diversification of the Mycorrhizal Mutualists.</title>
        <authorList>
            <consortium name="DOE Joint Genome Institute"/>
            <consortium name="Mycorrhizal Genomics Consortium"/>
            <person name="Kohler A."/>
            <person name="Kuo A."/>
            <person name="Nagy L.G."/>
            <person name="Floudas D."/>
            <person name="Copeland A."/>
            <person name="Barry K.W."/>
            <person name="Cichocki N."/>
            <person name="Veneault-Fourrey C."/>
            <person name="LaButti K."/>
            <person name="Lindquist E.A."/>
            <person name="Lipzen A."/>
            <person name="Lundell T."/>
            <person name="Morin E."/>
            <person name="Murat C."/>
            <person name="Riley R."/>
            <person name="Ohm R."/>
            <person name="Sun H."/>
            <person name="Tunlid A."/>
            <person name="Henrissat B."/>
            <person name="Grigoriev I.V."/>
            <person name="Hibbett D.S."/>
            <person name="Martin F."/>
        </authorList>
    </citation>
    <scope>NUCLEOTIDE SEQUENCE [LARGE SCALE GENOMIC DNA]</scope>
    <source>
        <strain evidence="4">FD-334 SS-4</strain>
    </source>
</reference>
<evidence type="ECO:0000256" key="1">
    <source>
        <dbReference type="SAM" id="Phobius"/>
    </source>
</evidence>
<accession>A0A0D2P7J8</accession>
<dbReference type="InterPro" id="IPR045340">
    <property type="entry name" value="DUF6533"/>
</dbReference>
<evidence type="ECO:0000313" key="4">
    <source>
        <dbReference type="Proteomes" id="UP000054270"/>
    </source>
</evidence>
<keyword evidence="1" id="KW-0472">Membrane</keyword>
<dbReference type="Proteomes" id="UP000054270">
    <property type="component" value="Unassembled WGS sequence"/>
</dbReference>
<gene>
    <name evidence="3" type="ORF">HYPSUDRAFT_63712</name>
</gene>
<proteinExistence type="predicted"/>
<feature type="domain" description="DUF6533" evidence="2">
    <location>
        <begin position="2"/>
        <end position="37"/>
    </location>
</feature>
<sequence>MAYDYLLTLEREVKYIWTGKRSLMFYLYLVNRYLPMLFSMITLSAYFSPLWTSAVRMVLRNICCDRFAIVKWLETLLIVIPAESVLLVRTFAITGYNKVITTLLVSIMIVQCCVVIYAMSRPGKNQALQTPSTLGDPYHVCILFSDPKMDTAYLGVSILFDFIVFCTTILRTLSFQGNLFPKTGLMRTIIRDGVLYFAVILSGNVVWMVCALTGRRGIKLINAQ</sequence>
<evidence type="ECO:0000259" key="2">
    <source>
        <dbReference type="Pfam" id="PF20151"/>
    </source>
</evidence>
<keyword evidence="4" id="KW-1185">Reference proteome</keyword>
<dbReference type="OMA" id="AIVEWIQ"/>
<organism evidence="3 4">
    <name type="scientific">Hypholoma sublateritium (strain FD-334 SS-4)</name>
    <dbReference type="NCBI Taxonomy" id="945553"/>
    <lineage>
        <taxon>Eukaryota</taxon>
        <taxon>Fungi</taxon>
        <taxon>Dikarya</taxon>
        <taxon>Basidiomycota</taxon>
        <taxon>Agaricomycotina</taxon>
        <taxon>Agaricomycetes</taxon>
        <taxon>Agaricomycetidae</taxon>
        <taxon>Agaricales</taxon>
        <taxon>Agaricineae</taxon>
        <taxon>Strophariaceae</taxon>
        <taxon>Hypholoma</taxon>
    </lineage>
</organism>
<feature type="transmembrane region" description="Helical" evidence="1">
    <location>
        <begin position="152"/>
        <end position="173"/>
    </location>
</feature>
<dbReference type="AlphaFoldDB" id="A0A0D2P7J8"/>
<keyword evidence="1" id="KW-0812">Transmembrane</keyword>
<feature type="transmembrane region" description="Helical" evidence="1">
    <location>
        <begin position="72"/>
        <end position="93"/>
    </location>
</feature>